<accession>A0ABT6AWX6</accession>
<evidence type="ECO:0000313" key="2">
    <source>
        <dbReference type="Proteomes" id="UP001216674"/>
    </source>
</evidence>
<comment type="caution">
    <text evidence="1">The sequence shown here is derived from an EMBL/GenBank/DDBJ whole genome shotgun (WGS) entry which is preliminary data.</text>
</comment>
<keyword evidence="2" id="KW-1185">Reference proteome</keyword>
<dbReference type="RefSeq" id="WP_276267415.1">
    <property type="nucleotide sequence ID" value="NZ_JARJLM010000484.1"/>
</dbReference>
<dbReference type="Proteomes" id="UP001216674">
    <property type="component" value="Unassembled WGS sequence"/>
</dbReference>
<evidence type="ECO:0008006" key="3">
    <source>
        <dbReference type="Google" id="ProtNLM"/>
    </source>
</evidence>
<dbReference type="EMBL" id="JARJLM010000484">
    <property type="protein sequence ID" value="MDF3837125.1"/>
    <property type="molecule type" value="Genomic_DNA"/>
</dbReference>
<reference evidence="1 2" key="1">
    <citation type="submission" date="2023-03" db="EMBL/GenBank/DDBJ databases">
        <title>Draft assemblies of triclosan tolerant bacteria isolated from returned activated sludge.</title>
        <authorList>
            <person name="Van Hamelsveld S."/>
        </authorList>
    </citation>
    <scope>NUCLEOTIDE SEQUENCE [LARGE SCALE GENOMIC DNA]</scope>
    <source>
        <strain evidence="1 2">GW210010_S58</strain>
    </source>
</reference>
<name>A0ABT6AWX6_9BURK</name>
<sequence length="125" mass="13966">MSTPASQRIKQVGTLPAFMLAGTGTIARLLEVSSQHYRQNAWAAPEYRLLAAIVAQWLNELCDLATKQQTDEGRLWPSGEAQRLLVHDRPSIEAMLSWLGVHPDWIDRVLATLGLTFIRTEKEAA</sequence>
<evidence type="ECO:0000313" key="1">
    <source>
        <dbReference type="EMBL" id="MDF3837125.1"/>
    </source>
</evidence>
<gene>
    <name evidence="1" type="ORF">P3W85_29840</name>
</gene>
<proteinExistence type="predicted"/>
<organism evidence="1 2">
    <name type="scientific">Cupriavidus basilensis</name>
    <dbReference type="NCBI Taxonomy" id="68895"/>
    <lineage>
        <taxon>Bacteria</taxon>
        <taxon>Pseudomonadati</taxon>
        <taxon>Pseudomonadota</taxon>
        <taxon>Betaproteobacteria</taxon>
        <taxon>Burkholderiales</taxon>
        <taxon>Burkholderiaceae</taxon>
        <taxon>Cupriavidus</taxon>
    </lineage>
</organism>
<protein>
    <recommendedName>
        <fullName evidence="3">Phage protein</fullName>
    </recommendedName>
</protein>